<dbReference type="InterPro" id="IPR003961">
    <property type="entry name" value="FN3_dom"/>
</dbReference>
<feature type="region of interest" description="Disordered" evidence="1">
    <location>
        <begin position="961"/>
        <end position="982"/>
    </location>
</feature>
<dbReference type="InterPro" id="IPR036116">
    <property type="entry name" value="FN3_sf"/>
</dbReference>
<gene>
    <name evidence="3" type="ORF">OBO34_19680</name>
</gene>
<dbReference type="SUPFAM" id="SSF49265">
    <property type="entry name" value="Fibronectin type III"/>
    <property type="match status" value="1"/>
</dbReference>
<dbReference type="Gene3D" id="2.60.40.10">
    <property type="entry name" value="Immunoglobulins"/>
    <property type="match status" value="2"/>
</dbReference>
<feature type="domain" description="Fibronectin type-III" evidence="2">
    <location>
        <begin position="1063"/>
        <end position="1142"/>
    </location>
</feature>
<dbReference type="EMBL" id="JAOSHN010000011">
    <property type="protein sequence ID" value="MCU7380536.1"/>
    <property type="molecule type" value="Genomic_DNA"/>
</dbReference>
<proteinExistence type="predicted"/>
<dbReference type="InterPro" id="IPR008964">
    <property type="entry name" value="Invasin/intimin_cell_adhesion"/>
</dbReference>
<dbReference type="InterPro" id="IPR013783">
    <property type="entry name" value="Ig-like_fold"/>
</dbReference>
<dbReference type="InterPro" id="IPR003343">
    <property type="entry name" value="Big_2"/>
</dbReference>
<dbReference type="Pfam" id="PF00041">
    <property type="entry name" value="fn3"/>
    <property type="match status" value="1"/>
</dbReference>
<evidence type="ECO:0000259" key="2">
    <source>
        <dbReference type="SMART" id="SM00060"/>
    </source>
</evidence>
<evidence type="ECO:0000256" key="1">
    <source>
        <dbReference type="SAM" id="MobiDB-lite"/>
    </source>
</evidence>
<feature type="domain" description="Fibronectin type-III" evidence="2">
    <location>
        <begin position="872"/>
        <end position="948"/>
    </location>
</feature>
<dbReference type="AlphaFoldDB" id="A0A9J6QYJ2"/>
<dbReference type="SMART" id="SM00060">
    <property type="entry name" value="FN3"/>
    <property type="match status" value="2"/>
</dbReference>
<evidence type="ECO:0000313" key="4">
    <source>
        <dbReference type="Proteomes" id="UP001065549"/>
    </source>
</evidence>
<dbReference type="Pfam" id="PF02368">
    <property type="entry name" value="Big_2"/>
    <property type="match status" value="1"/>
</dbReference>
<dbReference type="Gene3D" id="2.60.40.1120">
    <property type="entry name" value="Carboxypeptidase-like, regulatory domain"/>
    <property type="match status" value="1"/>
</dbReference>
<organism evidence="3 4">
    <name type="scientific">Hominibacterium faecale</name>
    <dbReference type="NCBI Taxonomy" id="2839743"/>
    <lineage>
        <taxon>Bacteria</taxon>
        <taxon>Bacillati</taxon>
        <taxon>Bacillota</taxon>
        <taxon>Clostridia</taxon>
        <taxon>Peptostreptococcales</taxon>
        <taxon>Anaerovoracaceae</taxon>
        <taxon>Hominibacterium</taxon>
    </lineage>
</organism>
<accession>A0A9J6QYJ2</accession>
<comment type="caution">
    <text evidence="3">The sequence shown here is derived from an EMBL/GenBank/DDBJ whole genome shotgun (WGS) entry which is preliminary data.</text>
</comment>
<reference evidence="3" key="1">
    <citation type="submission" date="2022-09" db="EMBL/GenBank/DDBJ databases">
        <title>Culturomic study of gut microbiota in children with autism spectrum disorder.</title>
        <authorList>
            <person name="Efimov B.A."/>
            <person name="Chaplin A.V."/>
            <person name="Sokolova S.R."/>
            <person name="Pikina A.P."/>
            <person name="Korzhanova M."/>
            <person name="Belova V."/>
            <person name="Korostin D."/>
        </authorList>
    </citation>
    <scope>NUCLEOTIDE SEQUENCE</scope>
    <source>
        <strain evidence="3">ASD5510</strain>
    </source>
</reference>
<dbReference type="Proteomes" id="UP001065549">
    <property type="component" value="Unassembled WGS sequence"/>
</dbReference>
<name>A0A9J6QYJ2_9FIRM</name>
<keyword evidence="4" id="KW-1185">Reference proteome</keyword>
<sequence>MTDSKFDTSNSILNYDATYYETNFSSTTINNGYIPLSLGYAIKNNKFVSLSNMKVVIKIPATAEIVSQTLTVDGELCTDYTENQGVITIPVTKRTGKIRLSVRPTDATSMRSYAKFNFTKNGVADSEVIGVINDEIPVLSLEANEITDSKDIVFKGVSSTAEDIKIYLDDEYKTSVVANKAGNYKGAVEIKAPSENKRYMLKAISENSSGERIEATTEIKYQKNAAVLTDFKMYYRNECYDLNADGARPNVTFVPGNQFTFETKFSNPQEIDNVHIVSERNNIKQRMKAIWDAKSNSFIAAGFFDNGNKNYVPGELSVEYQEKKKTSPIKVGDIVDVTSEEYTKPLSGLIKNSDVNVITNNSNVYEAELNLSDPDKGLNNVKLKLNVEKINTAARSIIGDALSGYETIKKYVQEDENGRPYILTIGSSPGKMIIFADDVLNNKTIKYVIEELTGDGFETVNKYLTGIGIAADTISAWYEYGDIQNQIEKSNMTIGEKQEATRKNKELRDDKIKFSVLVAGLTYVGTMALGPAGLGLGLLVGAIGMTSDFFWDARMAGILSGGRSRLNIQWAIDPSGYVYEGVTDNRIRDVKVTAYYKENEKSNTIKWDASEYDQINPLITAEDGTYAWDVPEGLWQVKYEKEGYQTTYSEWLPVPPPQTEVNIGMVSKIKPVVESAAVFDDHAQITFSQYMDPNTVTAITIKDPKGKNVPYTLEYDENQKNMDGKVFAKSYKLKFGMLYSVDKDGAYQIVVNNAVKNYAGNAIDACSLSKKYEKERSLVLPQKATVIYGGTSECSVELINAVGTETFECVTGLNDIAQVGSVSKINESGSAEITLIGNMIGETNLTISVPGTNLKATLPIEVKMSEESIDQLPAIEDLKVTLKAKDTALLEWSKDETFAGYEVYRAAAEQGTYNQIDSTKAPSYQDQPAKSGTYYYKVRGYKIADGKKLYGGYSGIAGTSVTIEQPQPPENSVTPTKPAKGNQTISGADTFTKAYGSKPFTLNAAASGGGQLSYQSSNPKIATVSSTGKVTIKNTGKVQITITAAATANYNAAAKTVTITVNPKKAAGLKAKAGKKRMTVSWKKDTKASGYQITYAQNKKFKKGKKNVIISKNKTTKKTIKKLKAKKTYYVKVRAYKKAGSQKLYGAYSGAKKVKVK</sequence>
<dbReference type="RefSeq" id="WP_269478787.1">
    <property type="nucleotide sequence ID" value="NZ_JAOSHN010000011.1"/>
</dbReference>
<dbReference type="SUPFAM" id="SSF49373">
    <property type="entry name" value="Invasin/intimin cell-adhesion fragments"/>
    <property type="match status" value="1"/>
</dbReference>
<protein>
    <submittedName>
        <fullName evidence="3">Fibronectin type III domain-containing protein</fullName>
    </submittedName>
</protein>
<evidence type="ECO:0000313" key="3">
    <source>
        <dbReference type="EMBL" id="MCU7380536.1"/>
    </source>
</evidence>
<dbReference type="Gene3D" id="2.60.40.1080">
    <property type="match status" value="1"/>
</dbReference>